<evidence type="ECO:0000313" key="2">
    <source>
        <dbReference type="EMBL" id="KAE9326898.1"/>
    </source>
</evidence>
<comment type="caution">
    <text evidence="1">The sequence shown here is derived from an EMBL/GenBank/DDBJ whole genome shotgun (WGS) entry which is preliminary data.</text>
</comment>
<protein>
    <submittedName>
        <fullName evidence="1">Uncharacterized protein</fullName>
    </submittedName>
</protein>
<evidence type="ECO:0000313" key="3">
    <source>
        <dbReference type="Proteomes" id="UP000434957"/>
    </source>
</evidence>
<proteinExistence type="predicted"/>
<dbReference type="Proteomes" id="UP000434957">
    <property type="component" value="Unassembled WGS sequence"/>
</dbReference>
<evidence type="ECO:0000313" key="1">
    <source>
        <dbReference type="EMBL" id="KAE9033776.1"/>
    </source>
</evidence>
<dbReference type="EMBL" id="QXFT01001161">
    <property type="protein sequence ID" value="KAE9326898.1"/>
    <property type="molecule type" value="Genomic_DNA"/>
</dbReference>
<dbReference type="AlphaFoldDB" id="A0A6A3MQV7"/>
<dbReference type="EMBL" id="QXFU01000428">
    <property type="protein sequence ID" value="KAE9033776.1"/>
    <property type="molecule type" value="Genomic_DNA"/>
</dbReference>
<evidence type="ECO:0000313" key="4">
    <source>
        <dbReference type="Proteomes" id="UP000435112"/>
    </source>
</evidence>
<keyword evidence="3" id="KW-1185">Reference proteome</keyword>
<sequence length="237" mass="26544">MRDRLDVVHARLGLPTFDADGYDNEEMLTLLIAQEDSLLQEAYGIDGHASGSQDSGDVVTAMERTPMRYPRASRGDIMENSYFRILSSENQDSVPEEDRPQFALLTAANGEAISRWCTIYRKQLQVPPTGRRGTARGITEWLLQSPEALRHLFAFLPYPELEENTGLSTTLWRREHQKCIVSKCRPFSTLYMTIASRMVYANFVPYGMLQLATAPINAAQTDRGQGAVTASSSDDET</sequence>
<organism evidence="1 4">
    <name type="scientific">Phytophthora rubi</name>
    <dbReference type="NCBI Taxonomy" id="129364"/>
    <lineage>
        <taxon>Eukaryota</taxon>
        <taxon>Sar</taxon>
        <taxon>Stramenopiles</taxon>
        <taxon>Oomycota</taxon>
        <taxon>Peronosporomycetes</taxon>
        <taxon>Peronosporales</taxon>
        <taxon>Peronosporaceae</taxon>
        <taxon>Phytophthora</taxon>
    </lineage>
</organism>
<name>A0A6A3MQV7_9STRA</name>
<gene>
    <name evidence="1" type="ORF">PR002_g8492</name>
    <name evidence="2" type="ORF">PR003_g16140</name>
</gene>
<dbReference type="Proteomes" id="UP000435112">
    <property type="component" value="Unassembled WGS sequence"/>
</dbReference>
<dbReference type="OrthoDB" id="124809at2759"/>
<reference evidence="1 4" key="1">
    <citation type="submission" date="2018-09" db="EMBL/GenBank/DDBJ databases">
        <title>Genomic investigation of the strawberry pathogen Phytophthora fragariae indicates pathogenicity is determined by transcriptional variation in three key races.</title>
        <authorList>
            <person name="Adams T.M."/>
            <person name="Armitage A.D."/>
            <person name="Sobczyk M.K."/>
            <person name="Bates H.J."/>
            <person name="Dunwell J.M."/>
            <person name="Nellist C.F."/>
            <person name="Harrison R.J."/>
        </authorList>
    </citation>
    <scope>NUCLEOTIDE SEQUENCE [LARGE SCALE GENOMIC DNA]</scope>
    <source>
        <strain evidence="1 4">SCRP324</strain>
        <strain evidence="2 3">SCRP333</strain>
    </source>
</reference>
<accession>A0A6A3MQV7</accession>